<reference evidence="3 4" key="1">
    <citation type="journal article" date="2017" name="Nat. Commun.">
        <title>In situ click chemistry generation of cyclooxygenase-2 inhibitors.</title>
        <authorList>
            <person name="Bhardwaj A."/>
            <person name="Kaur J."/>
            <person name="Wuest M."/>
            <person name="Wuest F."/>
        </authorList>
    </citation>
    <scope>NUCLEOTIDE SEQUENCE [LARGE SCALE GENOMIC DNA]</scope>
    <source>
        <strain evidence="3">S2_012_000_R3_94</strain>
    </source>
</reference>
<organism evidence="3 4">
    <name type="scientific">Paracoccus denitrificans</name>
    <dbReference type="NCBI Taxonomy" id="266"/>
    <lineage>
        <taxon>Bacteria</taxon>
        <taxon>Pseudomonadati</taxon>
        <taxon>Pseudomonadota</taxon>
        <taxon>Alphaproteobacteria</taxon>
        <taxon>Rhodobacterales</taxon>
        <taxon>Paracoccaceae</taxon>
        <taxon>Paracoccus</taxon>
    </lineage>
</organism>
<gene>
    <name evidence="3" type="ORF">DI616_18165</name>
</gene>
<sequence length="455" mass="49049">MMLEPIRLLDVAEPDRADVQRRVIDAVQADPERFLAAYAAHKDSFGGRYVCADLMKDVISEYAASKETRGRYNGVVHNAAAVLAAEQYRRVIADDSDPARDRALFVTGMPGAGKTSTVQATALQAGGKLGDDVRVVYEGQLVDPASSIVKVGQALDAGCVVSIAAVLPRAEQALEFSFNRFAEYGRGAGVGVMARIQENTPDGLSALLERFGDKVAVGVYDVRDRDNPARHEGAAGIEVWKEELSHGSVRERLNAEFERRRSAGLVTDDCARQFQGQAPYPELFNVRGRDAGQRSEPEPERDTPQRGSGQNLLSLGRGSTLADLAAKVPAGRVIPDGAEQVVVMNGSRLHERRFEGKWEVQKSDPQGMLPKGVFRLDTATPAKPDDGATYAGSILHVSAKGVYQVHGNGVARHDPASFQQVPKVGDSPKIVYANGRATIPGRDLSPPSQSKGRTR</sequence>
<evidence type="ECO:0000313" key="4">
    <source>
        <dbReference type="Proteomes" id="UP000315344"/>
    </source>
</evidence>
<name>A0A533I2C8_PARDE</name>
<feature type="region of interest" description="Disordered" evidence="1">
    <location>
        <begin position="281"/>
        <end position="316"/>
    </location>
</feature>
<feature type="compositionally biased region" description="Basic and acidic residues" evidence="1">
    <location>
        <begin position="287"/>
        <end position="304"/>
    </location>
</feature>
<protein>
    <recommendedName>
        <fullName evidence="2">KfrB domain-containing protein</fullName>
    </recommendedName>
</protein>
<feature type="region of interest" description="Disordered" evidence="1">
    <location>
        <begin position="435"/>
        <end position="455"/>
    </location>
</feature>
<evidence type="ECO:0000259" key="2">
    <source>
        <dbReference type="Pfam" id="PF18790"/>
    </source>
</evidence>
<dbReference type="Proteomes" id="UP000315344">
    <property type="component" value="Unassembled WGS sequence"/>
</dbReference>
<feature type="compositionally biased region" description="Polar residues" evidence="1">
    <location>
        <begin position="446"/>
        <end position="455"/>
    </location>
</feature>
<comment type="caution">
    <text evidence="3">The sequence shown here is derived from an EMBL/GenBank/DDBJ whole genome shotgun (WGS) entry which is preliminary data.</text>
</comment>
<evidence type="ECO:0000313" key="3">
    <source>
        <dbReference type="EMBL" id="TKW64667.1"/>
    </source>
</evidence>
<feature type="domain" description="KfrB" evidence="2">
    <location>
        <begin position="389"/>
        <end position="438"/>
    </location>
</feature>
<evidence type="ECO:0000256" key="1">
    <source>
        <dbReference type="SAM" id="MobiDB-lite"/>
    </source>
</evidence>
<dbReference type="EMBL" id="VAFL01000022">
    <property type="protein sequence ID" value="TKW64667.1"/>
    <property type="molecule type" value="Genomic_DNA"/>
</dbReference>
<dbReference type="AlphaFoldDB" id="A0A533I2C8"/>
<proteinExistence type="predicted"/>
<dbReference type="InterPro" id="IPR040782">
    <property type="entry name" value="KfrB"/>
</dbReference>
<dbReference type="Pfam" id="PF18790">
    <property type="entry name" value="KfrB"/>
    <property type="match status" value="1"/>
</dbReference>
<accession>A0A533I2C8</accession>